<organism evidence="1 2">
    <name type="scientific">Flagellimonas marina</name>
    <dbReference type="NCBI Taxonomy" id="1775168"/>
    <lineage>
        <taxon>Bacteria</taxon>
        <taxon>Pseudomonadati</taxon>
        <taxon>Bacteroidota</taxon>
        <taxon>Flavobacteriia</taxon>
        <taxon>Flavobacteriales</taxon>
        <taxon>Flavobacteriaceae</taxon>
        <taxon>Flagellimonas</taxon>
    </lineage>
</organism>
<dbReference type="EMBL" id="JBHSCL010000004">
    <property type="protein sequence ID" value="MFC4220357.1"/>
    <property type="molecule type" value="Genomic_DNA"/>
</dbReference>
<proteinExistence type="predicted"/>
<dbReference type="RefSeq" id="WP_379763858.1">
    <property type="nucleotide sequence ID" value="NZ_JBHSCL010000004.1"/>
</dbReference>
<dbReference type="PROSITE" id="PS51257">
    <property type="entry name" value="PROKAR_LIPOPROTEIN"/>
    <property type="match status" value="1"/>
</dbReference>
<gene>
    <name evidence="1" type="ORF">ACFOWS_09440</name>
</gene>
<sequence>MKKLLIPTLVVLFCSCDKDDPKPGTSSEDALNALSEYVIVNKVFQDIGNTNGDAVLSAENSASTPQAKMGETLAMDTEITIAPADFSTFPKTITVDFKTGVLGVDGVTRKGKITIVSTNWYRESGSIHTATFTDYYHNDYKVEGTHLVTNLGENEDGFLEYSVAIADGKITKQDGSVIEYQENSTRTWIEGKDTPLNIWDDEYLLDGSQNGISSTGLDYALTVEESLHFVLLPRNIESGILDVDIADFKDIKINYANSTITILGQTYPFVK</sequence>
<name>A0ABV8PK27_9FLAO</name>
<protein>
    <recommendedName>
        <fullName evidence="3">Lipoprotein</fullName>
    </recommendedName>
</protein>
<comment type="caution">
    <text evidence="1">The sequence shown here is derived from an EMBL/GenBank/DDBJ whole genome shotgun (WGS) entry which is preliminary data.</text>
</comment>
<accession>A0ABV8PK27</accession>
<evidence type="ECO:0000313" key="2">
    <source>
        <dbReference type="Proteomes" id="UP001595841"/>
    </source>
</evidence>
<evidence type="ECO:0008006" key="3">
    <source>
        <dbReference type="Google" id="ProtNLM"/>
    </source>
</evidence>
<evidence type="ECO:0000313" key="1">
    <source>
        <dbReference type="EMBL" id="MFC4220357.1"/>
    </source>
</evidence>
<reference evidence="2" key="1">
    <citation type="journal article" date="2019" name="Int. J. Syst. Evol. Microbiol.">
        <title>The Global Catalogue of Microorganisms (GCM) 10K type strain sequencing project: providing services to taxonomists for standard genome sequencing and annotation.</title>
        <authorList>
            <consortium name="The Broad Institute Genomics Platform"/>
            <consortium name="The Broad Institute Genome Sequencing Center for Infectious Disease"/>
            <person name="Wu L."/>
            <person name="Ma J."/>
        </authorList>
    </citation>
    <scope>NUCLEOTIDE SEQUENCE [LARGE SCALE GENOMIC DNA]</scope>
    <source>
        <strain evidence="2">CGMCC 1.15774</strain>
    </source>
</reference>
<keyword evidence="2" id="KW-1185">Reference proteome</keyword>
<dbReference type="Proteomes" id="UP001595841">
    <property type="component" value="Unassembled WGS sequence"/>
</dbReference>